<feature type="region of interest" description="Disordered" evidence="1">
    <location>
        <begin position="642"/>
        <end position="665"/>
    </location>
</feature>
<dbReference type="Gene3D" id="3.30.420.430">
    <property type="match status" value="1"/>
</dbReference>
<feature type="domain" description="Bacterial Ig-like" evidence="3">
    <location>
        <begin position="935"/>
        <end position="1009"/>
    </location>
</feature>
<feature type="domain" description="Bacterial Ig-like" evidence="3">
    <location>
        <begin position="745"/>
        <end position="823"/>
    </location>
</feature>
<feature type="domain" description="Bacterial Ig-like" evidence="3">
    <location>
        <begin position="1215"/>
        <end position="1286"/>
    </location>
</feature>
<keyword evidence="5" id="KW-1185">Reference proteome</keyword>
<feature type="signal peptide" evidence="2">
    <location>
        <begin position="1"/>
        <end position="28"/>
    </location>
</feature>
<dbReference type="Pfam" id="PF19077">
    <property type="entry name" value="Big_13"/>
    <property type="match status" value="9"/>
</dbReference>
<accession>A0ABY9WK32</accession>
<reference evidence="4 5" key="1">
    <citation type="submission" date="2019-08" db="EMBL/GenBank/DDBJ databases">
        <title>Archangium and Cystobacter genomes.</title>
        <authorList>
            <person name="Chen I.-C.K."/>
            <person name="Wielgoss S."/>
        </authorList>
    </citation>
    <scope>NUCLEOTIDE SEQUENCE [LARGE SCALE GENOMIC DNA]</scope>
    <source>
        <strain evidence="4 5">Cbm 6</strain>
    </source>
</reference>
<dbReference type="Gene3D" id="2.60.40.10">
    <property type="entry name" value="Immunoglobulins"/>
    <property type="match status" value="2"/>
</dbReference>
<evidence type="ECO:0000313" key="5">
    <source>
        <dbReference type="Proteomes" id="UP001611383"/>
    </source>
</evidence>
<gene>
    <name evidence="4" type="ORF">F0U60_05630</name>
</gene>
<dbReference type="EMBL" id="CP043494">
    <property type="protein sequence ID" value="WNG43633.1"/>
    <property type="molecule type" value="Genomic_DNA"/>
</dbReference>
<dbReference type="NCBIfam" id="NF033510">
    <property type="entry name" value="Ca_tandemer"/>
    <property type="match status" value="8"/>
</dbReference>
<evidence type="ECO:0000259" key="3">
    <source>
        <dbReference type="Pfam" id="PF19077"/>
    </source>
</evidence>
<evidence type="ECO:0000256" key="1">
    <source>
        <dbReference type="SAM" id="MobiDB-lite"/>
    </source>
</evidence>
<keyword evidence="2" id="KW-0732">Signal</keyword>
<proteinExistence type="predicted"/>
<feature type="chain" id="PRO_5045819893" evidence="2">
    <location>
        <begin position="29"/>
        <end position="1420"/>
    </location>
</feature>
<evidence type="ECO:0000313" key="4">
    <source>
        <dbReference type="EMBL" id="WNG43633.1"/>
    </source>
</evidence>
<dbReference type="InterPro" id="IPR058184">
    <property type="entry name" value="AgmC-like_N"/>
</dbReference>
<feature type="domain" description="Bacterial Ig-like" evidence="3">
    <location>
        <begin position="1025"/>
        <end position="1102"/>
    </location>
</feature>
<feature type="domain" description="Bacterial Ig-like" evidence="3">
    <location>
        <begin position="468"/>
        <end position="543"/>
    </location>
</feature>
<dbReference type="NCBIfam" id="NF047640">
    <property type="entry name" value="gliding_AgmC_N"/>
    <property type="match status" value="1"/>
</dbReference>
<feature type="region of interest" description="Disordered" evidence="1">
    <location>
        <begin position="213"/>
        <end position="235"/>
    </location>
</feature>
<feature type="domain" description="Bacterial Ig-like" evidence="3">
    <location>
        <begin position="842"/>
        <end position="916"/>
    </location>
</feature>
<dbReference type="InterPro" id="IPR044016">
    <property type="entry name" value="Big_13"/>
</dbReference>
<name>A0ABY9WK32_9BACT</name>
<dbReference type="Gene3D" id="2.60.40.1800">
    <property type="match status" value="6"/>
</dbReference>
<dbReference type="Proteomes" id="UP001611383">
    <property type="component" value="Chromosome"/>
</dbReference>
<organism evidence="4 5">
    <name type="scientific">Archangium minus</name>
    <dbReference type="NCBI Taxonomy" id="83450"/>
    <lineage>
        <taxon>Bacteria</taxon>
        <taxon>Pseudomonadati</taxon>
        <taxon>Myxococcota</taxon>
        <taxon>Myxococcia</taxon>
        <taxon>Myxococcales</taxon>
        <taxon>Cystobacterineae</taxon>
        <taxon>Archangiaceae</taxon>
        <taxon>Archangium</taxon>
    </lineage>
</organism>
<evidence type="ECO:0000256" key="2">
    <source>
        <dbReference type="SAM" id="SignalP"/>
    </source>
</evidence>
<dbReference type="InterPro" id="IPR013783">
    <property type="entry name" value="Ig-like_fold"/>
</dbReference>
<protein>
    <submittedName>
        <fullName evidence="4">Adhesin</fullName>
    </submittedName>
</protein>
<feature type="domain" description="Bacterial Ig-like" evidence="3">
    <location>
        <begin position="560"/>
        <end position="637"/>
    </location>
</feature>
<feature type="domain" description="Bacterial Ig-like" evidence="3">
    <location>
        <begin position="655"/>
        <end position="730"/>
    </location>
</feature>
<feature type="region of interest" description="Disordered" evidence="1">
    <location>
        <begin position="694"/>
        <end position="720"/>
    </location>
</feature>
<sequence>MHMKNGLFKKWLAAALCVLALGSTAALAEPDSFGLGTGRNGALSVTTAGTVINSYAQVTGPLAPGDTTVPVGTCLGAPSCFAAGDLVMVLQTTGLVPVPPSGGTGAIDISNDPVGRWEFARLTSVTGSTLTLTAPLIHSYAANVTQVIRVPEYTTVNLTTTGRLIASPWNGSAGGIIAFLATGAVSNAGQINANSAGFRGGMYVDDDSSTTACSGLDEDAPKGAQKGEGIADVRYGPAHTGRGNVANGAGGGICYKSGGGGGGNYGAGGVGGRSEGSFDGARLVGGLGGTALVYSMLNHLTPGGGGGAGHGADGSGAPGGRGGGIIFIRANQLTGTGTIQASGGSGGSSAEDGGSGGGAGGSIYLRFAGTAACGSVSANGGVGGTVNTGRVGPGGGGGGGRVLFQAALGGTCNLILVGAAPGNQQDPTAPDGTTYGATVGANGNSVTLTGGFVVPSVPSVTTPADGLITSNRQPDIRGKAQPNTTVVIYIDGVEVGRTMSNASGDYIFGLPFALSEGNHTVQAATELNEVQSPRSAANTFTVDVTAPAAPVVSAPADGALLNTSKPAITGTAEPHSTVTVIIDGVAVGTVKADAAGNWSYTPTTALTEGPHTVKATAKDAAGNISPESAQNSFRVDTAAPAAPTVTTPSEGEYLKTPTPAITGKAEPDSTVTVIIDGVAVGTVKADAAGNWSYTPTTPLGEGPHTVKATATDAAGNTSPESSVRNFFVDTVVPVAPVVVSPGSGSVVNDSTPTITGTAEANSTVTVIIDGVPVAVVPVDASGAWTYTPTTPLLDGSHEVKATATDAAGNTSPESAQNSFIVDTAVPAVPAVTAPSEGAHVKTPTPVITGTAEPGSTVTVIIDGVAAGTVTADAAGNWSYTPTTDLTEGPHTVTATAKDAAGNTSPESPVRNFTVDTVIPAAPAVTAPGEGAHVKTPTPVITGTAEPHSTVTVIIDGTVVGTVTADGSGNWSYTPTTSLDDGPHTVKATATDAAGNTSPESSVRNFFVDTAVPAAPTVSTPANGTVVGTKTPAMTGTAEPHSTVTVIIDGVAVGTVKADAAGNWSYTPTTDLSEGPHTVKATATDAAGNISPESAQNSFTVDTGSPLAPSVTAPGEGAHVKTPTPVITGTAEPGSTVTVIIDDVAVGTVTADAAGNWSYTPATDLSDGPHSVKATAKDAAGNISPESNVRHFIVDTVVPAVPAVTAPSEGAHVTTPAPVISGTAEPGSTVTVIIDGVEVGTAQTDASGNWSYTPATPLTEGPHTVTVRATDAAGNTSEGSAGHSFTIVQDSAAPDTTITSGPVGTTSENSATFTFDSNEPGVTYECSLDGADFAPCLSPVTFTGLSEGEHTVRVRARDAAGNVDATPATRTWTVSADSGNTGGDIAFLGDGVGCSATGGDASLVLVGLGTFLTLARRRRRQ</sequence>
<feature type="region of interest" description="Disordered" evidence="1">
    <location>
        <begin position="1109"/>
        <end position="1128"/>
    </location>
</feature>
<feature type="domain" description="Bacterial Ig-like" evidence="3">
    <location>
        <begin position="1121"/>
        <end position="1195"/>
    </location>
</feature>